<keyword evidence="1" id="KW-1133">Transmembrane helix</keyword>
<evidence type="ECO:0000313" key="3">
    <source>
        <dbReference type="Proteomes" id="UP001549162"/>
    </source>
</evidence>
<sequence length="135" mass="15383">MKKNTDKISKRSYNINRNRLLNNRPFMLTMLIVVIVVTAMIVMYSQIASLDRQILSQQAKIDELNKTKITLSGEIKGIRSSADVADEAMYRLGMVYPDENQIVYVDSSVEKKTGDINYNVFLSPIVSVLRSFTKD</sequence>
<organism evidence="2 3">
    <name type="scientific">Peptoniphilus olsenii</name>
    <dbReference type="NCBI Taxonomy" id="411570"/>
    <lineage>
        <taxon>Bacteria</taxon>
        <taxon>Bacillati</taxon>
        <taxon>Bacillota</taxon>
        <taxon>Tissierellia</taxon>
        <taxon>Tissierellales</taxon>
        <taxon>Peptoniphilaceae</taxon>
        <taxon>Peptoniphilus</taxon>
    </lineage>
</organism>
<feature type="transmembrane region" description="Helical" evidence="1">
    <location>
        <begin position="21"/>
        <end position="44"/>
    </location>
</feature>
<keyword evidence="1" id="KW-0472">Membrane</keyword>
<proteinExistence type="predicted"/>
<name>A0ABV2J982_9FIRM</name>
<keyword evidence="2" id="KW-0132">Cell division</keyword>
<keyword evidence="1" id="KW-0812">Transmembrane</keyword>
<dbReference type="InterPro" id="IPR007060">
    <property type="entry name" value="FtsL/DivIC"/>
</dbReference>
<evidence type="ECO:0000313" key="2">
    <source>
        <dbReference type="EMBL" id="MET3617350.1"/>
    </source>
</evidence>
<evidence type="ECO:0000256" key="1">
    <source>
        <dbReference type="SAM" id="Phobius"/>
    </source>
</evidence>
<accession>A0ABV2J982</accession>
<reference evidence="2 3" key="1">
    <citation type="submission" date="2024-06" db="EMBL/GenBank/DDBJ databases">
        <title>Genomic Encyclopedia of Type Strains, Phase IV (KMG-IV): sequencing the most valuable type-strain genomes for metagenomic binning, comparative biology and taxonomic classification.</title>
        <authorList>
            <person name="Goeker M."/>
        </authorList>
    </citation>
    <scope>NUCLEOTIDE SEQUENCE [LARGE SCALE GENOMIC DNA]</scope>
    <source>
        <strain evidence="2 3">DSM 21460</strain>
    </source>
</reference>
<dbReference type="Pfam" id="PF04977">
    <property type="entry name" value="DivIC"/>
    <property type="match status" value="1"/>
</dbReference>
<dbReference type="EMBL" id="JBEPMA010000004">
    <property type="protein sequence ID" value="MET3617350.1"/>
    <property type="molecule type" value="Genomic_DNA"/>
</dbReference>
<keyword evidence="3" id="KW-1185">Reference proteome</keyword>
<dbReference type="RefSeq" id="WP_354367714.1">
    <property type="nucleotide sequence ID" value="NZ_JBEPMA010000004.1"/>
</dbReference>
<dbReference type="Proteomes" id="UP001549162">
    <property type="component" value="Unassembled WGS sequence"/>
</dbReference>
<comment type="caution">
    <text evidence="2">The sequence shown here is derived from an EMBL/GenBank/DDBJ whole genome shotgun (WGS) entry which is preliminary data.</text>
</comment>
<dbReference type="GO" id="GO:0051301">
    <property type="term" value="P:cell division"/>
    <property type="evidence" value="ECO:0007669"/>
    <property type="project" value="UniProtKB-KW"/>
</dbReference>
<protein>
    <submittedName>
        <fullName evidence="2">Cell division protein FtsB</fullName>
    </submittedName>
</protein>
<gene>
    <name evidence="2" type="ORF">ABID14_000979</name>
</gene>
<keyword evidence="2" id="KW-0131">Cell cycle</keyword>